<dbReference type="GO" id="GO:0043565">
    <property type="term" value="F:sequence-specific DNA binding"/>
    <property type="evidence" value="ECO:0007669"/>
    <property type="project" value="InterPro"/>
</dbReference>
<dbReference type="EMBL" id="JACHIK010000002">
    <property type="protein sequence ID" value="MBB5041222.1"/>
    <property type="molecule type" value="Genomic_DNA"/>
</dbReference>
<dbReference type="AlphaFoldDB" id="A0A7W8DT70"/>
<evidence type="ECO:0000313" key="4">
    <source>
        <dbReference type="EMBL" id="MBB5041222.1"/>
    </source>
</evidence>
<evidence type="ECO:0000256" key="1">
    <source>
        <dbReference type="ARBA" id="ARBA00023015"/>
    </source>
</evidence>
<dbReference type="SMART" id="SM00342">
    <property type="entry name" value="HTH_ARAC"/>
    <property type="match status" value="1"/>
</dbReference>
<dbReference type="GO" id="GO:0003700">
    <property type="term" value="F:DNA-binding transcription factor activity"/>
    <property type="evidence" value="ECO:0007669"/>
    <property type="project" value="InterPro"/>
</dbReference>
<dbReference type="PANTHER" id="PTHR47893">
    <property type="entry name" value="REGULATORY PROTEIN PCHR"/>
    <property type="match status" value="1"/>
</dbReference>
<dbReference type="RefSeq" id="WP_184140704.1">
    <property type="nucleotide sequence ID" value="NZ_JACHIK010000002.1"/>
</dbReference>
<keyword evidence="4" id="KW-0238">DNA-binding</keyword>
<dbReference type="InterPro" id="IPR053142">
    <property type="entry name" value="PchR_regulatory_protein"/>
</dbReference>
<dbReference type="PROSITE" id="PS01124">
    <property type="entry name" value="HTH_ARAC_FAMILY_2"/>
    <property type="match status" value="1"/>
</dbReference>
<organism evidence="4 5">
    <name type="scientific">Shinella fusca</name>
    <dbReference type="NCBI Taxonomy" id="544480"/>
    <lineage>
        <taxon>Bacteria</taxon>
        <taxon>Pseudomonadati</taxon>
        <taxon>Pseudomonadota</taxon>
        <taxon>Alphaproteobacteria</taxon>
        <taxon>Hyphomicrobiales</taxon>
        <taxon>Rhizobiaceae</taxon>
        <taxon>Shinella</taxon>
    </lineage>
</organism>
<evidence type="ECO:0000313" key="5">
    <source>
        <dbReference type="Proteomes" id="UP000535406"/>
    </source>
</evidence>
<dbReference type="InterPro" id="IPR018060">
    <property type="entry name" value="HTH_AraC"/>
</dbReference>
<keyword evidence="1" id="KW-0805">Transcription regulation</keyword>
<comment type="caution">
    <text evidence="4">The sequence shown here is derived from an EMBL/GenBank/DDBJ whole genome shotgun (WGS) entry which is preliminary data.</text>
</comment>
<protein>
    <submittedName>
        <fullName evidence="4">AraC-like DNA-binding protein</fullName>
    </submittedName>
</protein>
<proteinExistence type="predicted"/>
<keyword evidence="5" id="KW-1185">Reference proteome</keyword>
<gene>
    <name evidence="4" type="ORF">HNQ66_000605</name>
</gene>
<accession>A0A7W8DT70</accession>
<evidence type="ECO:0000259" key="3">
    <source>
        <dbReference type="PROSITE" id="PS01124"/>
    </source>
</evidence>
<dbReference type="Pfam" id="PF12833">
    <property type="entry name" value="HTH_18"/>
    <property type="match status" value="1"/>
</dbReference>
<dbReference type="InterPro" id="IPR009057">
    <property type="entry name" value="Homeodomain-like_sf"/>
</dbReference>
<dbReference type="SUPFAM" id="SSF46689">
    <property type="entry name" value="Homeodomain-like"/>
    <property type="match status" value="2"/>
</dbReference>
<dbReference type="Gene3D" id="1.10.10.60">
    <property type="entry name" value="Homeodomain-like"/>
    <property type="match status" value="1"/>
</dbReference>
<reference evidence="4 5" key="1">
    <citation type="submission" date="2020-08" db="EMBL/GenBank/DDBJ databases">
        <title>Genomic Encyclopedia of Type Strains, Phase IV (KMG-IV): sequencing the most valuable type-strain genomes for metagenomic binning, comparative biology and taxonomic classification.</title>
        <authorList>
            <person name="Goeker M."/>
        </authorList>
    </citation>
    <scope>NUCLEOTIDE SEQUENCE [LARGE SCALE GENOMIC DNA]</scope>
    <source>
        <strain evidence="4 5">DSM 21319</strain>
    </source>
</reference>
<dbReference type="PANTHER" id="PTHR47893:SF1">
    <property type="entry name" value="REGULATORY PROTEIN PCHR"/>
    <property type="match status" value="1"/>
</dbReference>
<keyword evidence="2" id="KW-0804">Transcription</keyword>
<evidence type="ECO:0000256" key="2">
    <source>
        <dbReference type="ARBA" id="ARBA00023163"/>
    </source>
</evidence>
<dbReference type="Proteomes" id="UP000535406">
    <property type="component" value="Unassembled WGS sequence"/>
</dbReference>
<feature type="domain" description="HTH araC/xylS-type" evidence="3">
    <location>
        <begin position="235"/>
        <end position="333"/>
    </location>
</feature>
<name>A0A7W8DT70_9HYPH</name>
<sequence>MAAASGDAGNRADAGHLRVRDFMRHEGIALESPEERLSPDDTLMKGAFLHRELRRGLLLHVSDAIEERAFTATSLLPEELSCIFFLEGSVDLAIGGRRFAFHGEGGLAEGVAIVNSCPEHFARASRGRQHLRHLVVSATPEWLHRDALEAVTDGTGGARLLRNHLAEHRWTLTPRMIDLVRQIFSPSPLVPELRDLYLEGRAVELVAETMAAVLRSDRREAGGATLTRQDAVCLQRAKDFVEAHAGEPMSVEAIAREAGISASGLQRLFRAAESRSVFDYVRNVRLERAFTALGRGEATVQEASAIAGYTSPANFATAFRRRFGIVPTAVRRTGLS</sequence>